<dbReference type="InParanoid" id="B3SFA0"/>
<dbReference type="EMBL" id="DS986047">
    <property type="protein sequence ID" value="EDV18595.1"/>
    <property type="molecule type" value="Genomic_DNA"/>
</dbReference>
<dbReference type="Pfam" id="PF02470">
    <property type="entry name" value="MlaD"/>
    <property type="match status" value="1"/>
</dbReference>
<protein>
    <recommendedName>
        <fullName evidence="2">NADH dehydrogenase [ubiquinone] 1 alpha subcomplex subunit 12</fullName>
    </recommendedName>
</protein>
<keyword evidence="2" id="KW-0999">Mitochondrion inner membrane</keyword>
<evidence type="ECO:0000256" key="2">
    <source>
        <dbReference type="RuleBase" id="RU363103"/>
    </source>
</evidence>
<keyword evidence="2" id="KW-0679">Respiratory chain</keyword>
<dbReference type="OrthoDB" id="274641at2759"/>
<dbReference type="KEGG" id="tad:TRIADDRAFT_62904"/>
<dbReference type="RefSeq" id="XP_002118919.1">
    <property type="nucleotide sequence ID" value="XM_002118883.1"/>
</dbReference>
<dbReference type="GO" id="GO:0045271">
    <property type="term" value="C:respiratory chain complex I"/>
    <property type="evidence" value="ECO:0000318"/>
    <property type="project" value="GO_Central"/>
</dbReference>
<dbReference type="InterPro" id="IPR003399">
    <property type="entry name" value="Mce/MlaD"/>
</dbReference>
<reference evidence="4 5" key="1">
    <citation type="journal article" date="2008" name="Nature">
        <title>The Trichoplax genome and the nature of placozoans.</title>
        <authorList>
            <person name="Srivastava M."/>
            <person name="Begovic E."/>
            <person name="Chapman J."/>
            <person name="Putnam N.H."/>
            <person name="Hellsten U."/>
            <person name="Kawashima T."/>
            <person name="Kuo A."/>
            <person name="Mitros T."/>
            <person name="Salamov A."/>
            <person name="Carpenter M.L."/>
            <person name="Signorovitch A.Y."/>
            <person name="Moreno M.A."/>
            <person name="Kamm K."/>
            <person name="Grimwood J."/>
            <person name="Schmutz J."/>
            <person name="Shapiro H."/>
            <person name="Grigoriev I.V."/>
            <person name="Buss L.W."/>
            <person name="Schierwater B."/>
            <person name="Dellaporta S.L."/>
            <person name="Rokhsar D.S."/>
        </authorList>
    </citation>
    <scope>NUCLEOTIDE SEQUENCE [LARGE SCALE GENOMIC DNA]</scope>
    <source>
        <strain evidence="4 5">Grell-BS-1999</strain>
    </source>
</reference>
<dbReference type="GO" id="GO:0005743">
    <property type="term" value="C:mitochondrial inner membrane"/>
    <property type="evidence" value="ECO:0007669"/>
    <property type="project" value="UniProtKB-SubCell"/>
</dbReference>
<dbReference type="AlphaFoldDB" id="B3SFA0"/>
<keyword evidence="2" id="KW-0249">Electron transport</keyword>
<sequence length="367" mass="42125">MELANKFFSKLFGEKVGEDEFGNIFYKSNRFSRYFSRDMRWVIYNGIPEATKISANWYSWLHHQDDKLPIKNTKTLYKWVKPRTPNLSGSELSYYPPGHFFSNDKSSDHKLDKNDQYIINAIFDNIDGIKLGSGVKVSGVVIGKVTSQRLDYDTYSAEVQMLINKKIKLPEDSSAQIVSSSILGDKYISITPVQKTQLVKYTIIIFIYLTFIFNCNQYISAFEEIENENAESPFSVLDEDIYKSTNSDLDITKQSIIQGELESFNLAKIRILDYNTGHSSNKELKLEENLELTEGLFVNLKECKKDIKDTLNPVSMAFISVTNHDKIIYEGWIFSKNTSIALPKIDDGLIYLTSCDNQVINEEEVNK</sequence>
<dbReference type="PANTHER" id="PTHR12910:SF2">
    <property type="entry name" value="NADH DEHYDROGENASE [UBIQUINONE] 1 ALPHA SUBCOMPLEX SUBUNIT 12"/>
    <property type="match status" value="1"/>
</dbReference>
<dbReference type="InterPro" id="IPR019225">
    <property type="entry name" value="DUF2155"/>
</dbReference>
<dbReference type="CTD" id="6760133"/>
<proteinExistence type="inferred from homology"/>
<dbReference type="Pfam" id="PF09923">
    <property type="entry name" value="DUF2155"/>
    <property type="match status" value="1"/>
</dbReference>
<accession>B3SFA0</accession>
<comment type="subcellular location">
    <subcellularLocation>
        <location evidence="2">Mitochondrion inner membrane</location>
        <topology evidence="2">Peripheral membrane protein</topology>
        <orientation evidence="2">Matrix side</orientation>
    </subcellularLocation>
</comment>
<dbReference type="Pfam" id="PF05071">
    <property type="entry name" value="NDUFA12"/>
    <property type="match status" value="1"/>
</dbReference>
<evidence type="ECO:0000313" key="4">
    <source>
        <dbReference type="EMBL" id="EDV18595.1"/>
    </source>
</evidence>
<keyword evidence="5" id="KW-1185">Reference proteome</keyword>
<evidence type="ECO:0000259" key="3">
    <source>
        <dbReference type="Pfam" id="PF02470"/>
    </source>
</evidence>
<organism evidence="4 5">
    <name type="scientific">Trichoplax adhaerens</name>
    <name type="common">Trichoplax reptans</name>
    <dbReference type="NCBI Taxonomy" id="10228"/>
    <lineage>
        <taxon>Eukaryota</taxon>
        <taxon>Metazoa</taxon>
        <taxon>Placozoa</taxon>
        <taxon>Uniplacotomia</taxon>
        <taxon>Trichoplacea</taxon>
        <taxon>Trichoplacidae</taxon>
        <taxon>Trichoplax</taxon>
    </lineage>
</organism>
<evidence type="ECO:0000256" key="1">
    <source>
        <dbReference type="ARBA" id="ARBA00007355"/>
    </source>
</evidence>
<dbReference type="GeneID" id="6760133"/>
<comment type="similarity">
    <text evidence="1 2">Belongs to the complex I NDUFA12 subunit family.</text>
</comment>
<dbReference type="Proteomes" id="UP000009022">
    <property type="component" value="Unassembled WGS sequence"/>
</dbReference>
<dbReference type="HOGENOM" id="CLU_755084_0_0_1"/>
<dbReference type="InterPro" id="IPR007763">
    <property type="entry name" value="NDUFA12"/>
</dbReference>
<comment type="function">
    <text evidence="2">Accessory subunit of the mitochondrial membrane respiratory chain NADH dehydrogenase (Complex I), that is believed not to be involved in catalysis. Complex I functions in the transfer of electrons from NADH to the respiratory chain. The immediate electron acceptor for the enzyme is believed to be ubiquinone.</text>
</comment>
<keyword evidence="2" id="KW-0472">Membrane</keyword>
<gene>
    <name evidence="4" type="ORF">TRIADDRAFT_62904</name>
</gene>
<name>B3SFA0_TRIAD</name>
<evidence type="ECO:0000313" key="5">
    <source>
        <dbReference type="Proteomes" id="UP000009022"/>
    </source>
</evidence>
<comment type="subunit">
    <text evidence="2">Complex I is composed of 45 different subunits.</text>
</comment>
<feature type="domain" description="Mce/MlaD" evidence="3">
    <location>
        <begin position="116"/>
        <end position="192"/>
    </location>
</feature>
<keyword evidence="2" id="KW-0496">Mitochondrion</keyword>
<dbReference type="STRING" id="10228.B3SFA0"/>
<dbReference type="eggNOG" id="ENOG502SGXQ">
    <property type="taxonomic scope" value="Eukaryota"/>
</dbReference>
<keyword evidence="2" id="KW-0813">Transport</keyword>
<dbReference type="PANTHER" id="PTHR12910">
    <property type="entry name" value="NADH-UBIQUINONE OXIDOREDUCTASE SUBUNIT B17.2"/>
    <property type="match status" value="1"/>
</dbReference>